<organism evidence="1 2">
    <name type="scientific">Holotrichia oblita</name>
    <name type="common">Chafer beetle</name>
    <dbReference type="NCBI Taxonomy" id="644536"/>
    <lineage>
        <taxon>Eukaryota</taxon>
        <taxon>Metazoa</taxon>
        <taxon>Ecdysozoa</taxon>
        <taxon>Arthropoda</taxon>
        <taxon>Hexapoda</taxon>
        <taxon>Insecta</taxon>
        <taxon>Pterygota</taxon>
        <taxon>Neoptera</taxon>
        <taxon>Endopterygota</taxon>
        <taxon>Coleoptera</taxon>
        <taxon>Polyphaga</taxon>
        <taxon>Scarabaeiformia</taxon>
        <taxon>Scarabaeidae</taxon>
        <taxon>Melolonthinae</taxon>
        <taxon>Holotrichia</taxon>
    </lineage>
</organism>
<protein>
    <submittedName>
        <fullName evidence="1">Zinc finger fyve/phd-type</fullName>
    </submittedName>
</protein>
<evidence type="ECO:0000313" key="1">
    <source>
        <dbReference type="EMBL" id="KAI4464029.1"/>
    </source>
</evidence>
<evidence type="ECO:0000313" key="2">
    <source>
        <dbReference type="Proteomes" id="UP001056778"/>
    </source>
</evidence>
<sequence>MSKRTKWTEDTMRIALEEVHNGQPVLAVAKQYGIPRRTLRNHIITGRIHRQLGRHSLLNVAEENELCRRIFRLAEVGMPLTPKVLRRSVFTFTCLDQRRSVIQCQSPMPKERSIKAKRPGGSENGKSRAQKEFWYCFVRNTDTVLDMRRCAACGNYVHEECVGLTKDDTQPFLCPRCSSQVL</sequence>
<gene>
    <name evidence="1" type="ORF">MML48_4g00005901</name>
</gene>
<comment type="caution">
    <text evidence="1">The sequence shown here is derived from an EMBL/GenBank/DDBJ whole genome shotgun (WGS) entry which is preliminary data.</text>
</comment>
<name>A0ACB9TBE6_HOLOL</name>
<dbReference type="Proteomes" id="UP001056778">
    <property type="component" value="Chromosome 4"/>
</dbReference>
<dbReference type="EMBL" id="CM043018">
    <property type="protein sequence ID" value="KAI4464029.1"/>
    <property type="molecule type" value="Genomic_DNA"/>
</dbReference>
<proteinExistence type="predicted"/>
<reference evidence="1" key="1">
    <citation type="submission" date="2022-04" db="EMBL/GenBank/DDBJ databases">
        <title>Chromosome-scale genome assembly of Holotrichia oblita Faldermann.</title>
        <authorList>
            <person name="Rongchong L."/>
        </authorList>
    </citation>
    <scope>NUCLEOTIDE SEQUENCE</scope>
    <source>
        <strain evidence="1">81SQS9</strain>
    </source>
</reference>
<keyword evidence="2" id="KW-1185">Reference proteome</keyword>
<accession>A0ACB9TBE6</accession>